<dbReference type="Gene3D" id="1.20.1070.10">
    <property type="entry name" value="Rhodopsin 7-helix transmembrane proteins"/>
    <property type="match status" value="1"/>
</dbReference>
<dbReference type="Pfam" id="PF13853">
    <property type="entry name" value="7tm_4"/>
    <property type="match status" value="1"/>
</dbReference>
<evidence type="ECO:0000256" key="9">
    <source>
        <dbReference type="SAM" id="Phobius"/>
    </source>
</evidence>
<dbReference type="PANTHER" id="PTHR48001">
    <property type="entry name" value="OLFACTORY RECEPTOR"/>
    <property type="match status" value="1"/>
</dbReference>
<keyword evidence="5 9" id="KW-0472">Membrane</keyword>
<feature type="transmembrane region" description="Helical" evidence="9">
    <location>
        <begin position="141"/>
        <end position="162"/>
    </location>
</feature>
<dbReference type="InParanoid" id="G5BDW2"/>
<evidence type="ECO:0000256" key="1">
    <source>
        <dbReference type="ARBA" id="ARBA00004141"/>
    </source>
</evidence>
<dbReference type="InterPro" id="IPR000725">
    <property type="entry name" value="Olfact_rcpt"/>
</dbReference>
<dbReference type="PROSITE" id="PS50262">
    <property type="entry name" value="G_PROTEIN_RECEP_F1_2"/>
    <property type="match status" value="1"/>
</dbReference>
<reference evidence="11 12" key="1">
    <citation type="journal article" date="2011" name="Nature">
        <title>Genome sequencing reveals insights into physiology and longevity of the naked mole rat.</title>
        <authorList>
            <person name="Kim E.B."/>
            <person name="Fang X."/>
            <person name="Fushan A.A."/>
            <person name="Huang Z."/>
            <person name="Lobanov A.V."/>
            <person name="Han L."/>
            <person name="Marino S.M."/>
            <person name="Sun X."/>
            <person name="Turanov A.A."/>
            <person name="Yang P."/>
            <person name="Yim S.H."/>
            <person name="Zhao X."/>
            <person name="Kasaikina M.V."/>
            <person name="Stoletzki N."/>
            <person name="Peng C."/>
            <person name="Polak P."/>
            <person name="Xiong Z."/>
            <person name="Kiezun A."/>
            <person name="Zhu Y."/>
            <person name="Chen Y."/>
            <person name="Kryukov G.V."/>
            <person name="Zhang Q."/>
            <person name="Peshkin L."/>
            <person name="Yang L."/>
            <person name="Bronson R.T."/>
            <person name="Buffenstein R."/>
            <person name="Wang B."/>
            <person name="Han C."/>
            <person name="Li Q."/>
            <person name="Chen L."/>
            <person name="Zhao W."/>
            <person name="Sunyaev S.R."/>
            <person name="Park T.J."/>
            <person name="Zhang G."/>
            <person name="Wang J."/>
            <person name="Gladyshev V.N."/>
        </authorList>
    </citation>
    <scope>NUCLEOTIDE SEQUENCE [LARGE SCALE GENOMIC DNA]</scope>
</reference>
<evidence type="ECO:0000256" key="7">
    <source>
        <dbReference type="ARBA" id="ARBA00023224"/>
    </source>
</evidence>
<feature type="domain" description="G-protein coupled receptors family 1 profile" evidence="10">
    <location>
        <begin position="156"/>
        <end position="226"/>
    </location>
</feature>
<evidence type="ECO:0000259" key="10">
    <source>
        <dbReference type="PROSITE" id="PS50262"/>
    </source>
</evidence>
<evidence type="ECO:0000313" key="12">
    <source>
        <dbReference type="Proteomes" id="UP000006813"/>
    </source>
</evidence>
<feature type="compositionally biased region" description="Basic and acidic residues" evidence="8">
    <location>
        <begin position="37"/>
        <end position="50"/>
    </location>
</feature>
<comment type="subcellular location">
    <subcellularLocation>
        <location evidence="1">Membrane</location>
        <topology evidence="1">Multi-pass membrane protein</topology>
    </subcellularLocation>
</comment>
<keyword evidence="6 11" id="KW-0675">Receptor</keyword>
<protein>
    <submittedName>
        <fullName evidence="11">Olfactory receptor 18</fullName>
    </submittedName>
</protein>
<dbReference type="PRINTS" id="PR00237">
    <property type="entry name" value="GPCRRHODOPSN"/>
</dbReference>
<keyword evidence="2 9" id="KW-0812">Transmembrane</keyword>
<evidence type="ECO:0000256" key="6">
    <source>
        <dbReference type="ARBA" id="ARBA00023170"/>
    </source>
</evidence>
<dbReference type="Proteomes" id="UP000006813">
    <property type="component" value="Unassembled WGS sequence"/>
</dbReference>
<feature type="transmembrane region" description="Helical" evidence="9">
    <location>
        <begin position="206"/>
        <end position="225"/>
    </location>
</feature>
<keyword evidence="3 9" id="KW-1133">Transmembrane helix</keyword>
<dbReference type="GO" id="GO:0004984">
    <property type="term" value="F:olfactory receptor activity"/>
    <property type="evidence" value="ECO:0007669"/>
    <property type="project" value="InterPro"/>
</dbReference>
<dbReference type="SUPFAM" id="SSF81321">
    <property type="entry name" value="Family A G protein-coupled receptor-like"/>
    <property type="match status" value="1"/>
</dbReference>
<accession>G5BDW2</accession>
<dbReference type="AlphaFoldDB" id="G5BDW2"/>
<feature type="compositionally biased region" description="Polar residues" evidence="8">
    <location>
        <begin position="1"/>
        <end position="13"/>
    </location>
</feature>
<evidence type="ECO:0000256" key="8">
    <source>
        <dbReference type="SAM" id="MobiDB-lite"/>
    </source>
</evidence>
<feature type="region of interest" description="Disordered" evidence="8">
    <location>
        <begin position="1"/>
        <end position="50"/>
    </location>
</feature>
<gene>
    <name evidence="11" type="ORF">GW7_19261</name>
</gene>
<evidence type="ECO:0000313" key="11">
    <source>
        <dbReference type="EMBL" id="EHB07473.1"/>
    </source>
</evidence>
<evidence type="ECO:0000256" key="4">
    <source>
        <dbReference type="ARBA" id="ARBA00023040"/>
    </source>
</evidence>
<feature type="transmembrane region" description="Helical" evidence="9">
    <location>
        <begin position="174"/>
        <end position="194"/>
    </location>
</feature>
<dbReference type="InterPro" id="IPR000276">
    <property type="entry name" value="GPCR_Rhodpsn"/>
</dbReference>
<dbReference type="EMBL" id="JH169781">
    <property type="protein sequence ID" value="EHB07473.1"/>
    <property type="molecule type" value="Genomic_DNA"/>
</dbReference>
<evidence type="ECO:0000256" key="2">
    <source>
        <dbReference type="ARBA" id="ARBA00022692"/>
    </source>
</evidence>
<dbReference type="GO" id="GO:0016020">
    <property type="term" value="C:membrane"/>
    <property type="evidence" value="ECO:0007669"/>
    <property type="project" value="UniProtKB-SubCell"/>
</dbReference>
<proteinExistence type="predicted"/>
<keyword evidence="7" id="KW-0807">Transducer</keyword>
<dbReference type="GO" id="GO:0004930">
    <property type="term" value="F:G protein-coupled receptor activity"/>
    <property type="evidence" value="ECO:0007669"/>
    <property type="project" value="UniProtKB-KW"/>
</dbReference>
<evidence type="ECO:0000256" key="5">
    <source>
        <dbReference type="ARBA" id="ARBA00023136"/>
    </source>
</evidence>
<keyword evidence="4" id="KW-0297">G-protein coupled receptor</keyword>
<dbReference type="InterPro" id="IPR017452">
    <property type="entry name" value="GPCR_Rhodpsn_7TM"/>
</dbReference>
<sequence length="226" mass="24769">MLNQPKPQQQSTGHPAPLYSHLVPHYKDAEDTGPPDHGTESRCSWPREERAFGPPSAPLILAQRKGLPGHDHFCCTQPRGKGFWATFCPAASGPEKGASGSPSLPQLLAQSCPSIINAQNLTRVSEFHLMGLSEDADLQPVLFGLFLSMYLVTVLGNLLIILTVTSDPHLHTPMYFFLSNLPLADISFTSTTVPKMIVDIQTHNTVISYAGCLTQMSFFYAVWMFG</sequence>
<evidence type="ECO:0000256" key="3">
    <source>
        <dbReference type="ARBA" id="ARBA00022989"/>
    </source>
</evidence>
<organism evidence="11 12">
    <name type="scientific">Heterocephalus glaber</name>
    <name type="common">Naked mole rat</name>
    <dbReference type="NCBI Taxonomy" id="10181"/>
    <lineage>
        <taxon>Eukaryota</taxon>
        <taxon>Metazoa</taxon>
        <taxon>Chordata</taxon>
        <taxon>Craniata</taxon>
        <taxon>Vertebrata</taxon>
        <taxon>Euteleostomi</taxon>
        <taxon>Mammalia</taxon>
        <taxon>Eutheria</taxon>
        <taxon>Euarchontoglires</taxon>
        <taxon>Glires</taxon>
        <taxon>Rodentia</taxon>
        <taxon>Hystricomorpha</taxon>
        <taxon>Bathyergidae</taxon>
        <taxon>Heterocephalus</taxon>
    </lineage>
</organism>
<name>G5BDW2_HETGA</name>